<proteinExistence type="predicted"/>
<dbReference type="SUPFAM" id="SSF101112">
    <property type="entry name" value="Oxygen-evolving enhancer protein 3"/>
    <property type="match status" value="1"/>
</dbReference>
<feature type="signal peptide" evidence="4">
    <location>
        <begin position="1"/>
        <end position="25"/>
    </location>
</feature>
<dbReference type="GO" id="GO:0019898">
    <property type="term" value="C:extrinsic component of membrane"/>
    <property type="evidence" value="ECO:0007669"/>
    <property type="project" value="InterPro"/>
</dbReference>
<dbReference type="PROSITE" id="PS51257">
    <property type="entry name" value="PROKAR_LIPOPROTEIN"/>
    <property type="match status" value="1"/>
</dbReference>
<sequence>MARFRSILAFVLVIVTTLLMSCGNATPTAKGPLYTDAQLEQIQRYSEEVQTLRDRMLEIPPLVQQQQWNDVESFIHGPLGELRIRMSRLARSLTPKVQKDALAAAKEVFEHLNAIDEAAQERDSVKALRNYNQALQDFESFFQFLPS</sequence>
<keyword evidence="2" id="KW-0793">Thylakoid</keyword>
<name>A0AA97AGN0_9CYAN</name>
<organism evidence="5">
    <name type="scientific">Leptolyngbya sp. NK1-12</name>
    <dbReference type="NCBI Taxonomy" id="2547451"/>
    <lineage>
        <taxon>Bacteria</taxon>
        <taxon>Bacillati</taxon>
        <taxon>Cyanobacteriota</taxon>
        <taxon>Cyanophyceae</taxon>
        <taxon>Leptolyngbyales</taxon>
        <taxon>Leptolyngbyaceae</taxon>
        <taxon>Leptolyngbya group</taxon>
        <taxon>Leptolyngbya</taxon>
    </lineage>
</organism>
<dbReference type="NCBIfam" id="TIGR03042">
    <property type="entry name" value="PS_II_psbQ_bact"/>
    <property type="match status" value="1"/>
</dbReference>
<keyword evidence="4" id="KW-0732">Signal</keyword>
<dbReference type="GO" id="GO:0005509">
    <property type="term" value="F:calcium ion binding"/>
    <property type="evidence" value="ECO:0007669"/>
    <property type="project" value="InterPro"/>
</dbReference>
<dbReference type="RefSeq" id="WP_316433186.1">
    <property type="nucleotide sequence ID" value="NZ_CP053586.1"/>
</dbReference>
<dbReference type="Pfam" id="PF05757">
    <property type="entry name" value="PsbQ"/>
    <property type="match status" value="1"/>
</dbReference>
<evidence type="ECO:0000256" key="4">
    <source>
        <dbReference type="SAM" id="SignalP"/>
    </source>
</evidence>
<reference evidence="5" key="1">
    <citation type="submission" date="2020-05" db="EMBL/GenBank/DDBJ databases">
        <authorList>
            <person name="Zhu T."/>
            <person name="Keshari N."/>
            <person name="Lu X."/>
        </authorList>
    </citation>
    <scope>NUCLEOTIDE SEQUENCE</scope>
    <source>
        <strain evidence="5">NK1-12</strain>
    </source>
</reference>
<dbReference type="GO" id="GO:0009654">
    <property type="term" value="C:photosystem II oxygen evolving complex"/>
    <property type="evidence" value="ECO:0007669"/>
    <property type="project" value="InterPro"/>
</dbReference>
<dbReference type="Gene3D" id="1.20.120.290">
    <property type="entry name" value="Oxygen-evolving enhancer protein 3 (PsbQ), four-helix up-down bundle"/>
    <property type="match status" value="1"/>
</dbReference>
<keyword evidence="3" id="KW-0472">Membrane</keyword>
<evidence type="ECO:0000256" key="3">
    <source>
        <dbReference type="ARBA" id="ARBA00023136"/>
    </source>
</evidence>
<accession>A0AA97AGN0</accession>
<dbReference type="InterPro" id="IPR017487">
    <property type="entry name" value="PSII_PsbQ_cyanobac"/>
</dbReference>
<dbReference type="GO" id="GO:0015979">
    <property type="term" value="P:photosynthesis"/>
    <property type="evidence" value="ECO:0007669"/>
    <property type="project" value="InterPro"/>
</dbReference>
<evidence type="ECO:0000256" key="2">
    <source>
        <dbReference type="ARBA" id="ARBA00023078"/>
    </source>
</evidence>
<dbReference type="AlphaFoldDB" id="A0AA97AGN0"/>
<comment type="subcellular location">
    <subcellularLocation>
        <location evidence="1">Membrane</location>
    </subcellularLocation>
</comment>
<evidence type="ECO:0000313" key="5">
    <source>
        <dbReference type="EMBL" id="WNZ21871.1"/>
    </source>
</evidence>
<feature type="chain" id="PRO_5041666696" evidence="4">
    <location>
        <begin position="26"/>
        <end position="147"/>
    </location>
</feature>
<evidence type="ECO:0000256" key="1">
    <source>
        <dbReference type="ARBA" id="ARBA00004370"/>
    </source>
</evidence>
<protein>
    <submittedName>
        <fullName evidence="5">Photosystem II protein PsbQ</fullName>
    </submittedName>
</protein>
<dbReference type="EMBL" id="CP053586">
    <property type="protein sequence ID" value="WNZ21871.1"/>
    <property type="molecule type" value="Genomic_DNA"/>
</dbReference>
<gene>
    <name evidence="5" type="primary">psbQ</name>
    <name evidence="5" type="ORF">HJG54_02625</name>
</gene>
<dbReference type="InterPro" id="IPR008797">
    <property type="entry name" value="PSII_PsbQ"/>
</dbReference>
<dbReference type="InterPro" id="IPR023222">
    <property type="entry name" value="PsbQ-like_dom_sf"/>
</dbReference>